<evidence type="ECO:0000313" key="2">
    <source>
        <dbReference type="Proteomes" id="UP000177803"/>
    </source>
</evidence>
<name>A0A1F6NJZ9_9BACT</name>
<accession>A0A1F6NJZ9</accession>
<dbReference type="Gene3D" id="1.10.10.10">
    <property type="entry name" value="Winged helix-like DNA-binding domain superfamily/Winged helix DNA-binding domain"/>
    <property type="match status" value="1"/>
</dbReference>
<evidence type="ECO:0008006" key="3">
    <source>
        <dbReference type="Google" id="ProtNLM"/>
    </source>
</evidence>
<dbReference type="InterPro" id="IPR000944">
    <property type="entry name" value="Tscrpt_reg_Rrf2"/>
</dbReference>
<dbReference type="InterPro" id="IPR036388">
    <property type="entry name" value="WH-like_DNA-bd_sf"/>
</dbReference>
<dbReference type="PANTHER" id="PTHR33221">
    <property type="entry name" value="WINGED HELIX-TURN-HELIX TRANSCRIPTIONAL REGULATOR, RRF2 FAMILY"/>
    <property type="match status" value="1"/>
</dbReference>
<dbReference type="EMBL" id="MFQR01000025">
    <property type="protein sequence ID" value="OGH84386.1"/>
    <property type="molecule type" value="Genomic_DNA"/>
</dbReference>
<sequence length="129" mass="14438">MLSFRRETEYAVQLLRTLAKSKTEKSLKEISDEIGVSFLFLQKIARKLRQAKLVTAEKGSNGGYRLSVAASKLSLRKIIAITETECELLPCCAEKFSCPKNKGCLLKGKVSKVNMALNKMLDKIKLNEL</sequence>
<dbReference type="PANTHER" id="PTHR33221:SF15">
    <property type="entry name" value="HTH-TYPE TRANSCRIPTIONAL REGULATOR YWGB-RELATED"/>
    <property type="match status" value="1"/>
</dbReference>
<dbReference type="PROSITE" id="PS51197">
    <property type="entry name" value="HTH_RRF2_2"/>
    <property type="match status" value="1"/>
</dbReference>
<dbReference type="Pfam" id="PF02082">
    <property type="entry name" value="Rrf2"/>
    <property type="match status" value="1"/>
</dbReference>
<dbReference type="AlphaFoldDB" id="A0A1F6NJZ9"/>
<reference evidence="1 2" key="1">
    <citation type="journal article" date="2016" name="Nat. Commun.">
        <title>Thousands of microbial genomes shed light on interconnected biogeochemical processes in an aquifer system.</title>
        <authorList>
            <person name="Anantharaman K."/>
            <person name="Brown C.T."/>
            <person name="Hug L.A."/>
            <person name="Sharon I."/>
            <person name="Castelle C.J."/>
            <person name="Probst A.J."/>
            <person name="Thomas B.C."/>
            <person name="Singh A."/>
            <person name="Wilkins M.J."/>
            <person name="Karaoz U."/>
            <person name="Brodie E.L."/>
            <person name="Williams K.H."/>
            <person name="Hubbard S.S."/>
            <person name="Banfield J.F."/>
        </authorList>
    </citation>
    <scope>NUCLEOTIDE SEQUENCE [LARGE SCALE GENOMIC DNA]</scope>
</reference>
<dbReference type="Proteomes" id="UP000177803">
    <property type="component" value="Unassembled WGS sequence"/>
</dbReference>
<proteinExistence type="predicted"/>
<gene>
    <name evidence="1" type="ORF">A2261_00075</name>
</gene>
<dbReference type="NCBIfam" id="TIGR00738">
    <property type="entry name" value="rrf2_super"/>
    <property type="match status" value="1"/>
</dbReference>
<evidence type="ECO:0000313" key="1">
    <source>
        <dbReference type="EMBL" id="OGH84386.1"/>
    </source>
</evidence>
<dbReference type="InterPro" id="IPR036390">
    <property type="entry name" value="WH_DNA-bd_sf"/>
</dbReference>
<dbReference type="GO" id="GO:0003700">
    <property type="term" value="F:DNA-binding transcription factor activity"/>
    <property type="evidence" value="ECO:0007669"/>
    <property type="project" value="TreeGrafter"/>
</dbReference>
<protein>
    <recommendedName>
        <fullName evidence="3">Rrf2 family transcriptional regulator</fullName>
    </recommendedName>
</protein>
<organism evidence="1 2">
    <name type="scientific">Candidatus Magasanikbacteria bacterium RIFOXYA2_FULL_44_8</name>
    <dbReference type="NCBI Taxonomy" id="1798696"/>
    <lineage>
        <taxon>Bacteria</taxon>
        <taxon>Candidatus Magasanikiibacteriota</taxon>
    </lineage>
</organism>
<comment type="caution">
    <text evidence="1">The sequence shown here is derived from an EMBL/GenBank/DDBJ whole genome shotgun (WGS) entry which is preliminary data.</text>
</comment>
<dbReference type="SUPFAM" id="SSF46785">
    <property type="entry name" value="Winged helix' DNA-binding domain"/>
    <property type="match status" value="1"/>
</dbReference>
<dbReference type="GO" id="GO:0005829">
    <property type="term" value="C:cytosol"/>
    <property type="evidence" value="ECO:0007669"/>
    <property type="project" value="TreeGrafter"/>
</dbReference>